<dbReference type="RefSeq" id="XP_012767286.1">
    <property type="nucleotide sequence ID" value="XM_012911832.1"/>
</dbReference>
<keyword evidence="1" id="KW-0175">Coiled coil</keyword>
<organism evidence="3 4">
    <name type="scientific">Babesia bigemina</name>
    <dbReference type="NCBI Taxonomy" id="5866"/>
    <lineage>
        <taxon>Eukaryota</taxon>
        <taxon>Sar</taxon>
        <taxon>Alveolata</taxon>
        <taxon>Apicomplexa</taxon>
        <taxon>Aconoidasida</taxon>
        <taxon>Piroplasmida</taxon>
        <taxon>Babesiidae</taxon>
        <taxon>Babesia</taxon>
    </lineage>
</organism>
<evidence type="ECO:0000313" key="3">
    <source>
        <dbReference type="EMBL" id="CDR95100.1"/>
    </source>
</evidence>
<reference evidence="4" key="1">
    <citation type="submission" date="2014-06" db="EMBL/GenBank/DDBJ databases">
        <authorList>
            <person name="Aslett M."/>
            <person name="De Silva N."/>
        </authorList>
    </citation>
    <scope>NUCLEOTIDE SEQUENCE [LARGE SCALE GENOMIC DNA]</scope>
    <source>
        <strain evidence="4">Bond</strain>
    </source>
</reference>
<dbReference type="GeneID" id="24563641"/>
<dbReference type="VEuPathDB" id="PiroplasmaDB:BBBOND_0202570"/>
<name>A0A061DBH5_BABBI</name>
<proteinExistence type="predicted"/>
<dbReference type="AlphaFoldDB" id="A0A061DBH5"/>
<feature type="coiled-coil region" evidence="1">
    <location>
        <begin position="111"/>
        <end position="138"/>
    </location>
</feature>
<feature type="region of interest" description="Disordered" evidence="2">
    <location>
        <begin position="361"/>
        <end position="428"/>
    </location>
</feature>
<feature type="region of interest" description="Disordered" evidence="2">
    <location>
        <begin position="167"/>
        <end position="212"/>
    </location>
</feature>
<dbReference type="EMBL" id="LK391708">
    <property type="protein sequence ID" value="CDR95100.1"/>
    <property type="molecule type" value="Genomic_DNA"/>
</dbReference>
<dbReference type="KEGG" id="bbig:BBBOND_0202570"/>
<dbReference type="OrthoDB" id="366824at2759"/>
<gene>
    <name evidence="3" type="ORF">BBBOND_0202570</name>
</gene>
<keyword evidence="4" id="KW-1185">Reference proteome</keyword>
<evidence type="ECO:0000256" key="1">
    <source>
        <dbReference type="SAM" id="Coils"/>
    </source>
</evidence>
<sequence>MADPTTDEKSDYLETPVSDIAYYADNAEYYRKIKRLETLSRPQAQLCDQLGNALLHIKHAKLRSKIREAKSKECLKLMHEVDHIGTLHGRYSKLRKMIDEYRALTRGLKRKNLTRERYAELQNALTNLEEQFKGIGQVTSGIFAFNSVAYLRETIRQVRIFIREHTDQRSTQSDDEGTRGLGSGKAAALESNTAGVTRGHPNDLYRNAPRSDEGNETMRELLNDGFLLETLGEAQAIAKNIEALLNDPVISDINFYAVGSGLDPYDATILNIQRDYDLYYDELKDLVKAWDIYERYAYNNDMLREMDLKSTQAFELLGEQRQLEVAFEEYGTLVDAKSLTTDSWDLLNMLHNLKWLKGKINRTQDGDTEPDYTTGASQRSEDMTSETISDDNASSPDPAIQDEATPTAEPNQSKEPKPTDVKEPTPSPVATDLQMIAVGDVTDELCGPQETGNFSKTMRNTKRDSDKSGFVAIGAMVVQIMVAASIMAAL</sequence>
<feature type="compositionally biased region" description="Polar residues" evidence="2">
    <location>
        <begin position="385"/>
        <end position="395"/>
    </location>
</feature>
<evidence type="ECO:0000313" key="4">
    <source>
        <dbReference type="Proteomes" id="UP000033188"/>
    </source>
</evidence>
<evidence type="ECO:0000256" key="2">
    <source>
        <dbReference type="SAM" id="MobiDB-lite"/>
    </source>
</evidence>
<accession>A0A061DBH5</accession>
<protein>
    <submittedName>
        <fullName evidence="3">Uncharacterized protein</fullName>
    </submittedName>
</protein>
<dbReference type="Proteomes" id="UP000033188">
    <property type="component" value="Chromosome 2"/>
</dbReference>
<feature type="compositionally biased region" description="Basic and acidic residues" evidence="2">
    <location>
        <begin position="412"/>
        <end position="423"/>
    </location>
</feature>